<dbReference type="RefSeq" id="WP_382338951.1">
    <property type="nucleotide sequence ID" value="NZ_JBHSSK010000021.1"/>
</dbReference>
<protein>
    <submittedName>
        <fullName evidence="1">Uncharacterized protein</fullName>
    </submittedName>
</protein>
<organism evidence="1 2">
    <name type="scientific">Levilactobacillus tongjiangensis</name>
    <dbReference type="NCBI Taxonomy" id="2486023"/>
    <lineage>
        <taxon>Bacteria</taxon>
        <taxon>Bacillati</taxon>
        <taxon>Bacillota</taxon>
        <taxon>Bacilli</taxon>
        <taxon>Lactobacillales</taxon>
        <taxon>Lactobacillaceae</taxon>
        <taxon>Levilactobacillus</taxon>
    </lineage>
</organism>
<keyword evidence="2" id="KW-1185">Reference proteome</keyword>
<name>A0ABW1ST43_9LACO</name>
<comment type="caution">
    <text evidence="1">The sequence shown here is derived from an EMBL/GenBank/DDBJ whole genome shotgun (WGS) entry which is preliminary data.</text>
</comment>
<reference evidence="2" key="1">
    <citation type="journal article" date="2019" name="Int. J. Syst. Evol. Microbiol.">
        <title>The Global Catalogue of Microorganisms (GCM) 10K type strain sequencing project: providing services to taxonomists for standard genome sequencing and annotation.</title>
        <authorList>
            <consortium name="The Broad Institute Genomics Platform"/>
            <consortium name="The Broad Institute Genome Sequencing Center for Infectious Disease"/>
            <person name="Wu L."/>
            <person name="Ma J."/>
        </authorList>
    </citation>
    <scope>NUCLEOTIDE SEQUENCE [LARGE SCALE GENOMIC DNA]</scope>
    <source>
        <strain evidence="2">CCM 8905</strain>
    </source>
</reference>
<evidence type="ECO:0000313" key="1">
    <source>
        <dbReference type="EMBL" id="MFC6207345.1"/>
    </source>
</evidence>
<evidence type="ECO:0000313" key="2">
    <source>
        <dbReference type="Proteomes" id="UP001596254"/>
    </source>
</evidence>
<gene>
    <name evidence="1" type="ORF">ACFP1G_07620</name>
</gene>
<proteinExistence type="predicted"/>
<sequence>MNWMGLRDNHLRERLRNHWRRIGFFRKTLELLAVILLINLTAPSNSVKLAILLTGHPRIAMSVKVSKASAADNRYLLGKYRIGRVYGIDQSYLDPSGSYEVVYFHVIRILLFNVAYSIPEPG</sequence>
<accession>A0ABW1ST43</accession>
<dbReference type="EMBL" id="JBHSSK010000021">
    <property type="protein sequence ID" value="MFC6207345.1"/>
    <property type="molecule type" value="Genomic_DNA"/>
</dbReference>
<dbReference type="Proteomes" id="UP001596254">
    <property type="component" value="Unassembled WGS sequence"/>
</dbReference>